<feature type="region of interest" description="Disordered" evidence="1">
    <location>
        <begin position="232"/>
        <end position="270"/>
    </location>
</feature>
<feature type="compositionally biased region" description="Low complexity" evidence="1">
    <location>
        <begin position="32"/>
        <end position="69"/>
    </location>
</feature>
<feature type="compositionally biased region" description="Low complexity" evidence="1">
    <location>
        <begin position="166"/>
        <end position="183"/>
    </location>
</feature>
<feature type="region of interest" description="Disordered" evidence="1">
    <location>
        <begin position="1"/>
        <end position="115"/>
    </location>
</feature>
<sequence>MDSLITNHRTTLNSNPTTTTINSTTAKPLTFNSSQPPNISSPSQLMNSTPSVPSYSPSSSGSTNSIPYTVMPSNHITASPTLPSTPINSTSSPSLTSPPSRVSRPTNLTTSAFVPSTPIRSTPAIILTSTPVNSTPVNSTLSPSLHYSPASPINSIPSPCMPSTPPKSVASAPVSPVSSPTTKRSGLPAARTPNNPTHYVTGPMSQQNYLTVPPNYYSRVFTKPTSTPAGNLVASPALTHSTSPASTPMSSPTAKPMTSPTGPSSPTTKTWQDVPPLPFHYLHHYYHSVPHTFTWPRSPPSSPRLLCLDHDRCWPVCWAAKTHPPICCSVCPHHTHTKTWYGKENNIYRIEVGL</sequence>
<reference evidence="2" key="1">
    <citation type="submission" date="2023-11" db="EMBL/GenBank/DDBJ databases">
        <title>Genome assemblies of two species of porcelain crab, Petrolisthes cinctipes and Petrolisthes manimaculis (Anomura: Porcellanidae).</title>
        <authorList>
            <person name="Angst P."/>
        </authorList>
    </citation>
    <scope>NUCLEOTIDE SEQUENCE</scope>
    <source>
        <strain evidence="2">PB745_02</strain>
        <tissue evidence="2">Gill</tissue>
    </source>
</reference>
<evidence type="ECO:0000313" key="3">
    <source>
        <dbReference type="Proteomes" id="UP001292094"/>
    </source>
</evidence>
<dbReference type="AlphaFoldDB" id="A0AAE1P151"/>
<feature type="compositionally biased region" description="Low complexity" evidence="1">
    <location>
        <begin position="241"/>
        <end position="270"/>
    </location>
</feature>
<feature type="compositionally biased region" description="Polar residues" evidence="1">
    <location>
        <begin position="192"/>
        <end position="205"/>
    </location>
</feature>
<comment type="caution">
    <text evidence="2">The sequence shown here is derived from an EMBL/GenBank/DDBJ whole genome shotgun (WGS) entry which is preliminary data.</text>
</comment>
<feature type="compositionally biased region" description="Low complexity" evidence="1">
    <location>
        <begin position="10"/>
        <end position="25"/>
    </location>
</feature>
<proteinExistence type="predicted"/>
<feature type="region of interest" description="Disordered" evidence="1">
    <location>
        <begin position="156"/>
        <end position="205"/>
    </location>
</feature>
<dbReference type="EMBL" id="JAWZYT010003094">
    <property type="protein sequence ID" value="KAK4300219.1"/>
    <property type="molecule type" value="Genomic_DNA"/>
</dbReference>
<keyword evidence="3" id="KW-1185">Reference proteome</keyword>
<name>A0AAE1P151_9EUCA</name>
<evidence type="ECO:0000256" key="1">
    <source>
        <dbReference type="SAM" id="MobiDB-lite"/>
    </source>
</evidence>
<feature type="compositionally biased region" description="Low complexity" evidence="1">
    <location>
        <begin position="79"/>
        <end position="107"/>
    </location>
</feature>
<organism evidence="2 3">
    <name type="scientific">Petrolisthes manimaculis</name>
    <dbReference type="NCBI Taxonomy" id="1843537"/>
    <lineage>
        <taxon>Eukaryota</taxon>
        <taxon>Metazoa</taxon>
        <taxon>Ecdysozoa</taxon>
        <taxon>Arthropoda</taxon>
        <taxon>Crustacea</taxon>
        <taxon>Multicrustacea</taxon>
        <taxon>Malacostraca</taxon>
        <taxon>Eumalacostraca</taxon>
        <taxon>Eucarida</taxon>
        <taxon>Decapoda</taxon>
        <taxon>Pleocyemata</taxon>
        <taxon>Anomura</taxon>
        <taxon>Galatheoidea</taxon>
        <taxon>Porcellanidae</taxon>
        <taxon>Petrolisthes</taxon>
    </lineage>
</organism>
<accession>A0AAE1P151</accession>
<protein>
    <submittedName>
        <fullName evidence="2">Uncharacterized protein</fullName>
    </submittedName>
</protein>
<dbReference type="Proteomes" id="UP001292094">
    <property type="component" value="Unassembled WGS sequence"/>
</dbReference>
<gene>
    <name evidence="2" type="ORF">Pmani_027558</name>
</gene>
<evidence type="ECO:0000313" key="2">
    <source>
        <dbReference type="EMBL" id="KAK4300219.1"/>
    </source>
</evidence>